<dbReference type="EMBL" id="JAAIUW010000010">
    <property type="protein sequence ID" value="KAF7811946.1"/>
    <property type="molecule type" value="Genomic_DNA"/>
</dbReference>
<proteinExistence type="predicted"/>
<dbReference type="Pfam" id="PF13976">
    <property type="entry name" value="gag_pre-integrs"/>
    <property type="match status" value="1"/>
</dbReference>
<gene>
    <name evidence="4" type="ORF">G2W53_032922</name>
</gene>
<feature type="domain" description="Retrovirus-related Pol polyprotein from transposon TNT 1-94-like beta-barrel" evidence="3">
    <location>
        <begin position="361"/>
        <end position="436"/>
    </location>
</feature>
<evidence type="ECO:0000259" key="2">
    <source>
        <dbReference type="Pfam" id="PF13976"/>
    </source>
</evidence>
<sequence>MASPNSQRPVVFGTMGATETTTPKPDGTVCEETAASWSDAAPVLITGHKLNGNNFLQWRQSVFMFICGKGKDDYLTGVAKAPDETTASYKKWKAENNMAMSWLINSMTTAIGDNYILYPTAHDIWEAAKEAYSTHEKSAGIFEVEALLHELKQGVMPLHQYYNSLTRCWQKLDLLENYSWTCATDAQYFKKLVEEKRLYKFLLGLNDIFEDARGRILARSPLPSLKEAFSEVRCEESRKRINNVTKNPLEHSALAARGPTQHIQRQGASNAKYCDHCHKRGHTKDTCWELHGKPPNWKPRSRSSAAHNVDATAEPQPFSKDQIEFLQKLFGQSSGMPSTGHIAQSGTSSALTISRNSNDSWIIDSGASDHMTGNASLFSDLAPCTTSLLVKIANGTMVKVSSIGSVKITNNLTLLNVLHVPTLTCNLLSVSKLTRDNHCDATFKSHGCFFQDLASGKMIGSAEECNGLYLLGNSTFSAFNKIVLSVTCPPDILLWHYRLGHPNFHYMQKLIESPSQNLTHDKRFGKVYTRRHETHTTPMMQSEAEIPMPSPANSEDSDENMNLPIALRKGVRACTKHPIANFVCYDKLSDNYRAFITKVSNEKVEREERRWGWVWRGGVRFWRGGGGFGGLGVGEGWVWFWRGGYGFGGGGVGFGGLVWFGGVGLGKEESGEEKEWKSGGDVVGLWRMGCGTERRRKNGCEREIMEEGKDEEKGRGYGKEEERNKI</sequence>
<evidence type="ECO:0000313" key="4">
    <source>
        <dbReference type="EMBL" id="KAF7811946.1"/>
    </source>
</evidence>
<dbReference type="AlphaFoldDB" id="A0A834SY91"/>
<dbReference type="OrthoDB" id="1746033at2759"/>
<organism evidence="4 5">
    <name type="scientific">Senna tora</name>
    <dbReference type="NCBI Taxonomy" id="362788"/>
    <lineage>
        <taxon>Eukaryota</taxon>
        <taxon>Viridiplantae</taxon>
        <taxon>Streptophyta</taxon>
        <taxon>Embryophyta</taxon>
        <taxon>Tracheophyta</taxon>
        <taxon>Spermatophyta</taxon>
        <taxon>Magnoliopsida</taxon>
        <taxon>eudicotyledons</taxon>
        <taxon>Gunneridae</taxon>
        <taxon>Pentapetalae</taxon>
        <taxon>rosids</taxon>
        <taxon>fabids</taxon>
        <taxon>Fabales</taxon>
        <taxon>Fabaceae</taxon>
        <taxon>Caesalpinioideae</taxon>
        <taxon>Cassia clade</taxon>
        <taxon>Senna</taxon>
    </lineage>
</organism>
<name>A0A834SY91_9FABA</name>
<feature type="region of interest" description="Disordered" evidence="1">
    <location>
        <begin position="1"/>
        <end position="26"/>
    </location>
</feature>
<evidence type="ECO:0000256" key="1">
    <source>
        <dbReference type="SAM" id="MobiDB-lite"/>
    </source>
</evidence>
<feature type="domain" description="GAG-pre-integrase" evidence="2">
    <location>
        <begin position="467"/>
        <end position="513"/>
    </location>
</feature>
<dbReference type="Pfam" id="PF22936">
    <property type="entry name" value="Pol_BBD"/>
    <property type="match status" value="1"/>
</dbReference>
<feature type="region of interest" description="Disordered" evidence="1">
    <location>
        <begin position="292"/>
        <end position="317"/>
    </location>
</feature>
<reference evidence="4" key="1">
    <citation type="submission" date="2020-09" db="EMBL/GenBank/DDBJ databases">
        <title>Genome-Enabled Discovery of Anthraquinone Biosynthesis in Senna tora.</title>
        <authorList>
            <person name="Kang S.-H."/>
            <person name="Pandey R.P."/>
            <person name="Lee C.-M."/>
            <person name="Sim J.-S."/>
            <person name="Jeong J.-T."/>
            <person name="Choi B.-S."/>
            <person name="Jung M."/>
            <person name="Ginzburg D."/>
            <person name="Zhao K."/>
            <person name="Won S.Y."/>
            <person name="Oh T.-J."/>
            <person name="Yu Y."/>
            <person name="Kim N.-H."/>
            <person name="Lee O.R."/>
            <person name="Lee T.-H."/>
            <person name="Bashyal P."/>
            <person name="Kim T.-S."/>
            <person name="Lee W.-H."/>
            <person name="Kawkins C."/>
            <person name="Kim C.-K."/>
            <person name="Kim J.S."/>
            <person name="Ahn B.O."/>
            <person name="Rhee S.Y."/>
            <person name="Sohng J.K."/>
        </authorList>
    </citation>
    <scope>NUCLEOTIDE SEQUENCE</scope>
    <source>
        <tissue evidence="4">Leaf</tissue>
    </source>
</reference>
<dbReference type="InterPro" id="IPR054722">
    <property type="entry name" value="PolX-like_BBD"/>
</dbReference>
<evidence type="ECO:0000259" key="3">
    <source>
        <dbReference type="Pfam" id="PF22936"/>
    </source>
</evidence>
<dbReference type="Proteomes" id="UP000634136">
    <property type="component" value="Unassembled WGS sequence"/>
</dbReference>
<protein>
    <submittedName>
        <fullName evidence="4">Retrovirus-related Pol polyprotein from transposon RE1</fullName>
    </submittedName>
</protein>
<dbReference type="PANTHER" id="PTHR34222:SF40">
    <property type="match status" value="1"/>
</dbReference>
<dbReference type="PANTHER" id="PTHR34222">
    <property type="entry name" value="GAG_PRE-INTEGRS DOMAIN-CONTAINING PROTEIN"/>
    <property type="match status" value="1"/>
</dbReference>
<accession>A0A834SY91</accession>
<dbReference type="Pfam" id="PF14223">
    <property type="entry name" value="Retrotran_gag_2"/>
    <property type="match status" value="1"/>
</dbReference>
<keyword evidence="5" id="KW-1185">Reference proteome</keyword>
<dbReference type="InterPro" id="IPR025724">
    <property type="entry name" value="GAG-pre-integrase_dom"/>
</dbReference>
<comment type="caution">
    <text evidence="4">The sequence shown here is derived from an EMBL/GenBank/DDBJ whole genome shotgun (WGS) entry which is preliminary data.</text>
</comment>
<feature type="region of interest" description="Disordered" evidence="1">
    <location>
        <begin position="699"/>
        <end position="726"/>
    </location>
</feature>
<evidence type="ECO:0000313" key="5">
    <source>
        <dbReference type="Proteomes" id="UP000634136"/>
    </source>
</evidence>